<dbReference type="PROSITE" id="PS00198">
    <property type="entry name" value="4FE4S_FER_1"/>
    <property type="match status" value="1"/>
</dbReference>
<dbReference type="GO" id="GO:0046872">
    <property type="term" value="F:metal ion binding"/>
    <property type="evidence" value="ECO:0007669"/>
    <property type="project" value="UniProtKB-KW"/>
</dbReference>
<evidence type="ECO:0000256" key="6">
    <source>
        <dbReference type="ARBA" id="ARBA00023014"/>
    </source>
</evidence>
<comment type="caution">
    <text evidence="9">The sequence shown here is derived from an EMBL/GenBank/DDBJ whole genome shotgun (WGS) entry which is preliminary data.</text>
</comment>
<dbReference type="InterPro" id="IPR017896">
    <property type="entry name" value="4Fe4S_Fe-S-bd"/>
</dbReference>
<feature type="transmembrane region" description="Helical" evidence="7">
    <location>
        <begin position="74"/>
        <end position="103"/>
    </location>
</feature>
<dbReference type="GO" id="GO:0051539">
    <property type="term" value="F:4 iron, 4 sulfur cluster binding"/>
    <property type="evidence" value="ECO:0007669"/>
    <property type="project" value="UniProtKB-KW"/>
</dbReference>
<sequence>MIKTIKKHLRTLVQIVFTALTNGYAAGFANGTIYRGPSKSICLPGLNCYSCPGALGACPIGSLQSVLSSRNYQFSFYVVGFLIFIGAVFGRLVCGWLCPFGLVQDLLYKIPFPVKRKKLPGDRILKYLKYVILAGFVILLPLTILDVVGQGQPWFCKYICPSGTLFAGLPLIGANPLLRSALGWLFTWKFALLTVLLVLSILVYRPFCHYLCPLGAVYGLFHPVSLYRYQVDASACTSCGKCQETCKLDIPVYQTPNSAECIRCGECLNACPHQALHKTLWKKDTFKKAVPKP</sequence>
<accession>A0A9D1WGX1</accession>
<keyword evidence="5" id="KW-0408">Iron</keyword>
<name>A0A9D1WGX1_9FIRM</name>
<feature type="domain" description="4Fe-4S ferredoxin-type" evidence="8">
    <location>
        <begin position="227"/>
        <end position="256"/>
    </location>
</feature>
<reference evidence="9" key="2">
    <citation type="submission" date="2021-04" db="EMBL/GenBank/DDBJ databases">
        <authorList>
            <person name="Gilroy R."/>
        </authorList>
    </citation>
    <scope>NUCLEOTIDE SEQUENCE</scope>
    <source>
        <strain evidence="9">ChiSjej1B19-8411</strain>
    </source>
</reference>
<evidence type="ECO:0000256" key="2">
    <source>
        <dbReference type="ARBA" id="ARBA00022485"/>
    </source>
</evidence>
<feature type="domain" description="4Fe-4S ferredoxin-type" evidence="8">
    <location>
        <begin position="257"/>
        <end position="282"/>
    </location>
</feature>
<keyword evidence="3" id="KW-0479">Metal-binding</keyword>
<dbReference type="PANTHER" id="PTHR30176">
    <property type="entry name" value="FERREDOXIN-TYPE PROTEIN NAPH"/>
    <property type="match status" value="1"/>
</dbReference>
<keyword evidence="6" id="KW-0411">Iron-sulfur</keyword>
<evidence type="ECO:0000256" key="7">
    <source>
        <dbReference type="SAM" id="Phobius"/>
    </source>
</evidence>
<proteinExistence type="predicted"/>
<feature type="transmembrane region" description="Helical" evidence="7">
    <location>
        <begin position="181"/>
        <end position="204"/>
    </location>
</feature>
<keyword evidence="7" id="KW-1133">Transmembrane helix</keyword>
<evidence type="ECO:0000256" key="3">
    <source>
        <dbReference type="ARBA" id="ARBA00022723"/>
    </source>
</evidence>
<protein>
    <submittedName>
        <fullName evidence="9">4Fe-4S binding protein</fullName>
    </submittedName>
</protein>
<dbReference type="Pfam" id="PF12801">
    <property type="entry name" value="Fer4_5"/>
    <property type="match status" value="3"/>
</dbReference>
<keyword evidence="7" id="KW-0472">Membrane</keyword>
<evidence type="ECO:0000313" key="10">
    <source>
        <dbReference type="Proteomes" id="UP000886817"/>
    </source>
</evidence>
<dbReference type="PROSITE" id="PS51379">
    <property type="entry name" value="4FE4S_FER_2"/>
    <property type="match status" value="2"/>
</dbReference>
<keyword evidence="1" id="KW-0813">Transport</keyword>
<gene>
    <name evidence="9" type="ORF">IAA45_03775</name>
</gene>
<organism evidence="9 10">
    <name type="scientific">Candidatus Blautia gallistercoris</name>
    <dbReference type="NCBI Taxonomy" id="2838490"/>
    <lineage>
        <taxon>Bacteria</taxon>
        <taxon>Bacillati</taxon>
        <taxon>Bacillota</taxon>
        <taxon>Clostridia</taxon>
        <taxon>Lachnospirales</taxon>
        <taxon>Lachnospiraceae</taxon>
        <taxon>Blautia</taxon>
    </lineage>
</organism>
<evidence type="ECO:0000259" key="8">
    <source>
        <dbReference type="PROSITE" id="PS51379"/>
    </source>
</evidence>
<dbReference type="SUPFAM" id="SSF54862">
    <property type="entry name" value="4Fe-4S ferredoxins"/>
    <property type="match status" value="1"/>
</dbReference>
<evidence type="ECO:0000313" key="9">
    <source>
        <dbReference type="EMBL" id="HIX58818.1"/>
    </source>
</evidence>
<dbReference type="PANTHER" id="PTHR30176:SF3">
    <property type="entry name" value="FERREDOXIN-TYPE PROTEIN NAPH"/>
    <property type="match status" value="1"/>
</dbReference>
<reference evidence="9" key="1">
    <citation type="journal article" date="2021" name="PeerJ">
        <title>Extensive microbial diversity within the chicken gut microbiome revealed by metagenomics and culture.</title>
        <authorList>
            <person name="Gilroy R."/>
            <person name="Ravi A."/>
            <person name="Getino M."/>
            <person name="Pursley I."/>
            <person name="Horton D.L."/>
            <person name="Alikhan N.F."/>
            <person name="Baker D."/>
            <person name="Gharbi K."/>
            <person name="Hall N."/>
            <person name="Watson M."/>
            <person name="Adriaenssens E.M."/>
            <person name="Foster-Nyarko E."/>
            <person name="Jarju S."/>
            <person name="Secka A."/>
            <person name="Antonio M."/>
            <person name="Oren A."/>
            <person name="Chaudhuri R.R."/>
            <person name="La Ragione R."/>
            <person name="Hildebrand F."/>
            <person name="Pallen M.J."/>
        </authorList>
    </citation>
    <scope>NUCLEOTIDE SEQUENCE</scope>
    <source>
        <strain evidence="9">ChiSjej1B19-8411</strain>
    </source>
</reference>
<dbReference type="Pfam" id="PF00037">
    <property type="entry name" value="Fer4"/>
    <property type="match status" value="1"/>
</dbReference>
<dbReference type="Proteomes" id="UP000886817">
    <property type="component" value="Unassembled WGS sequence"/>
</dbReference>
<keyword evidence="4" id="KW-0249">Electron transport</keyword>
<dbReference type="EMBL" id="DXEX01000087">
    <property type="protein sequence ID" value="HIX58818.1"/>
    <property type="molecule type" value="Genomic_DNA"/>
</dbReference>
<evidence type="ECO:0000256" key="5">
    <source>
        <dbReference type="ARBA" id="ARBA00023004"/>
    </source>
</evidence>
<dbReference type="AlphaFoldDB" id="A0A9D1WGX1"/>
<dbReference type="InterPro" id="IPR017900">
    <property type="entry name" value="4Fe4S_Fe_S_CS"/>
</dbReference>
<keyword evidence="2" id="KW-0004">4Fe-4S</keyword>
<evidence type="ECO:0000256" key="4">
    <source>
        <dbReference type="ARBA" id="ARBA00022982"/>
    </source>
</evidence>
<dbReference type="Gene3D" id="3.30.70.20">
    <property type="match status" value="1"/>
</dbReference>
<keyword evidence="7" id="KW-0812">Transmembrane</keyword>
<dbReference type="InterPro" id="IPR051684">
    <property type="entry name" value="Electron_Trans/Redox"/>
</dbReference>
<dbReference type="GO" id="GO:0005886">
    <property type="term" value="C:plasma membrane"/>
    <property type="evidence" value="ECO:0007669"/>
    <property type="project" value="TreeGrafter"/>
</dbReference>
<feature type="transmembrane region" description="Helical" evidence="7">
    <location>
        <begin position="124"/>
        <end position="145"/>
    </location>
</feature>
<evidence type="ECO:0000256" key="1">
    <source>
        <dbReference type="ARBA" id="ARBA00022448"/>
    </source>
</evidence>